<evidence type="ECO:0000313" key="1">
    <source>
        <dbReference type="EMBL" id="MFD0853809.1"/>
    </source>
</evidence>
<keyword evidence="2" id="KW-1185">Reference proteome</keyword>
<protein>
    <recommendedName>
        <fullName evidence="3">Cholesterol esterase</fullName>
    </recommendedName>
</protein>
<sequence length="206" mass="21106">AVGLLAGSASAATTTVHRDGPDGALYDGDYQILNVGDIVFSSSIFNAGCSSVDLRGTMSSSGTGTLDQAAVSGCESSLGPVQVAFLNLPYTDAQIDEAPAGSDADGVLRFDDPDLEIQATIAGSLSCVYGFDSTITSLDFEIRNHDHPANTTGQLAGTMNDVTLARKSGSFLCPTGVTANGLGIAKGKVAPTDTTYDQRLYVTVTP</sequence>
<dbReference type="Proteomes" id="UP001597083">
    <property type="component" value="Unassembled WGS sequence"/>
</dbReference>
<comment type="caution">
    <text evidence="1">The sequence shown here is derived from an EMBL/GenBank/DDBJ whole genome shotgun (WGS) entry which is preliminary data.</text>
</comment>
<accession>A0ABW3CIL3</accession>
<dbReference type="EMBL" id="JBHTIR010002463">
    <property type="protein sequence ID" value="MFD0853809.1"/>
    <property type="molecule type" value="Genomic_DNA"/>
</dbReference>
<gene>
    <name evidence="1" type="ORF">ACFQ07_16340</name>
</gene>
<evidence type="ECO:0000313" key="2">
    <source>
        <dbReference type="Proteomes" id="UP001597083"/>
    </source>
</evidence>
<reference evidence="2" key="1">
    <citation type="journal article" date="2019" name="Int. J. Syst. Evol. Microbiol.">
        <title>The Global Catalogue of Microorganisms (GCM) 10K type strain sequencing project: providing services to taxonomists for standard genome sequencing and annotation.</title>
        <authorList>
            <consortium name="The Broad Institute Genomics Platform"/>
            <consortium name="The Broad Institute Genome Sequencing Center for Infectious Disease"/>
            <person name="Wu L."/>
            <person name="Ma J."/>
        </authorList>
    </citation>
    <scope>NUCLEOTIDE SEQUENCE [LARGE SCALE GENOMIC DNA]</scope>
    <source>
        <strain evidence="2">JCM 31696</strain>
    </source>
</reference>
<organism evidence="1 2">
    <name type="scientific">Actinomadura adrarensis</name>
    <dbReference type="NCBI Taxonomy" id="1819600"/>
    <lineage>
        <taxon>Bacteria</taxon>
        <taxon>Bacillati</taxon>
        <taxon>Actinomycetota</taxon>
        <taxon>Actinomycetes</taxon>
        <taxon>Streptosporangiales</taxon>
        <taxon>Thermomonosporaceae</taxon>
        <taxon>Actinomadura</taxon>
    </lineage>
</organism>
<feature type="non-terminal residue" evidence="1">
    <location>
        <position position="1"/>
    </location>
</feature>
<evidence type="ECO:0008006" key="3">
    <source>
        <dbReference type="Google" id="ProtNLM"/>
    </source>
</evidence>
<proteinExistence type="predicted"/>
<name>A0ABW3CIL3_9ACTN</name>